<proteinExistence type="inferred from homology"/>
<protein>
    <submittedName>
        <fullName evidence="2">Uncharacterized protein</fullName>
    </submittedName>
</protein>
<name>A0ABD0XTR2_9HEMI</name>
<dbReference type="EMBL" id="JBFDAA010000022">
    <property type="protein sequence ID" value="KAL1110567.1"/>
    <property type="molecule type" value="Genomic_DNA"/>
</dbReference>
<dbReference type="Proteomes" id="UP001558652">
    <property type="component" value="Unassembled WGS sequence"/>
</dbReference>
<evidence type="ECO:0000313" key="2">
    <source>
        <dbReference type="EMBL" id="KAL1110567.1"/>
    </source>
</evidence>
<gene>
    <name evidence="2" type="ORF">AAG570_008095</name>
</gene>
<dbReference type="InterPro" id="IPR001096">
    <property type="entry name" value="Peptidase_C13"/>
</dbReference>
<dbReference type="PANTHER" id="PTHR12000">
    <property type="entry name" value="HEMOGLOBINASE FAMILY MEMBER"/>
    <property type="match status" value="1"/>
</dbReference>
<evidence type="ECO:0000313" key="3">
    <source>
        <dbReference type="Proteomes" id="UP001558652"/>
    </source>
</evidence>
<reference evidence="2 3" key="1">
    <citation type="submission" date="2024-07" db="EMBL/GenBank/DDBJ databases">
        <title>Chromosome-level genome assembly of the water stick insect Ranatra chinensis (Heteroptera: Nepidae).</title>
        <authorList>
            <person name="Liu X."/>
        </authorList>
    </citation>
    <scope>NUCLEOTIDE SEQUENCE [LARGE SCALE GENOMIC DNA]</scope>
    <source>
        <strain evidence="2">Cailab_2021Rc</strain>
        <tissue evidence="2">Muscle</tissue>
    </source>
</reference>
<organism evidence="2 3">
    <name type="scientific">Ranatra chinensis</name>
    <dbReference type="NCBI Taxonomy" id="642074"/>
    <lineage>
        <taxon>Eukaryota</taxon>
        <taxon>Metazoa</taxon>
        <taxon>Ecdysozoa</taxon>
        <taxon>Arthropoda</taxon>
        <taxon>Hexapoda</taxon>
        <taxon>Insecta</taxon>
        <taxon>Pterygota</taxon>
        <taxon>Neoptera</taxon>
        <taxon>Paraneoptera</taxon>
        <taxon>Hemiptera</taxon>
        <taxon>Heteroptera</taxon>
        <taxon>Panheteroptera</taxon>
        <taxon>Nepomorpha</taxon>
        <taxon>Nepidae</taxon>
        <taxon>Ranatrinae</taxon>
        <taxon>Ranatra</taxon>
    </lineage>
</organism>
<accession>A0ABD0XTR2</accession>
<sequence length="143" mass="16594">MVIYLEACEGGSMFDNIIGDRDGIFVTTAAATNENSFAYYCEYSTYDACLGDFYSITWMEQMDLLRESWSDRYVTLFKQYRHVRTNVNKSRVMMYGDFRLGFDRLSHFLGDDGSTKRTLPASNEAPELKMVTLNFFFPQLLIN</sequence>
<dbReference type="AlphaFoldDB" id="A0ABD0XTR2"/>
<comment type="similarity">
    <text evidence="1">Belongs to the peptidase C13 family.</text>
</comment>
<dbReference type="PANTHER" id="PTHR12000:SF42">
    <property type="entry name" value="LEGUMAIN"/>
    <property type="match status" value="1"/>
</dbReference>
<dbReference type="Gene3D" id="3.40.50.1460">
    <property type="match status" value="1"/>
</dbReference>
<dbReference type="Pfam" id="PF01650">
    <property type="entry name" value="Peptidase_C13"/>
    <property type="match status" value="1"/>
</dbReference>
<evidence type="ECO:0000256" key="1">
    <source>
        <dbReference type="ARBA" id="ARBA00009941"/>
    </source>
</evidence>
<keyword evidence="3" id="KW-1185">Reference proteome</keyword>
<comment type="caution">
    <text evidence="2">The sequence shown here is derived from an EMBL/GenBank/DDBJ whole genome shotgun (WGS) entry which is preliminary data.</text>
</comment>